<evidence type="ECO:0000256" key="5">
    <source>
        <dbReference type="ARBA" id="ARBA00023004"/>
    </source>
</evidence>
<dbReference type="InterPro" id="IPR058240">
    <property type="entry name" value="rSAM_sf"/>
</dbReference>
<dbReference type="Pfam" id="PF13186">
    <property type="entry name" value="SPASM"/>
    <property type="match status" value="1"/>
</dbReference>
<dbReference type="GO" id="GO:0003824">
    <property type="term" value="F:catalytic activity"/>
    <property type="evidence" value="ECO:0007669"/>
    <property type="project" value="InterPro"/>
</dbReference>
<dbReference type="AlphaFoldDB" id="A0A4R1PVC3"/>
<dbReference type="InterPro" id="IPR050377">
    <property type="entry name" value="Radical_SAM_PqqE_MftC-like"/>
</dbReference>
<dbReference type="EMBL" id="SLUI01000009">
    <property type="protein sequence ID" value="TCL36129.1"/>
    <property type="molecule type" value="Genomic_DNA"/>
</dbReference>
<evidence type="ECO:0000313" key="8">
    <source>
        <dbReference type="EMBL" id="TCL36129.1"/>
    </source>
</evidence>
<keyword evidence="6" id="KW-0411">Iron-sulfur</keyword>
<proteinExistence type="predicted"/>
<organism evidence="8 9">
    <name type="scientific">Anaerospora hongkongensis</name>
    <dbReference type="NCBI Taxonomy" id="244830"/>
    <lineage>
        <taxon>Bacteria</taxon>
        <taxon>Bacillati</taxon>
        <taxon>Bacillota</taxon>
        <taxon>Negativicutes</taxon>
        <taxon>Selenomonadales</taxon>
        <taxon>Sporomusaceae</taxon>
        <taxon>Anaerospora</taxon>
    </lineage>
</organism>
<evidence type="ECO:0000313" key="9">
    <source>
        <dbReference type="Proteomes" id="UP000295063"/>
    </source>
</evidence>
<evidence type="ECO:0000256" key="2">
    <source>
        <dbReference type="ARBA" id="ARBA00022485"/>
    </source>
</evidence>
<dbReference type="Gene3D" id="3.20.20.70">
    <property type="entry name" value="Aldolase class I"/>
    <property type="match status" value="1"/>
</dbReference>
<reference evidence="8 9" key="1">
    <citation type="submission" date="2019-03" db="EMBL/GenBank/DDBJ databases">
        <title>Genomic Encyclopedia of Type Strains, Phase IV (KMG-IV): sequencing the most valuable type-strain genomes for metagenomic binning, comparative biology and taxonomic classification.</title>
        <authorList>
            <person name="Goeker M."/>
        </authorList>
    </citation>
    <scope>NUCLEOTIDE SEQUENCE [LARGE SCALE GENOMIC DNA]</scope>
    <source>
        <strain evidence="8 9">DSM 15969</strain>
    </source>
</reference>
<dbReference type="GO" id="GO:0046872">
    <property type="term" value="F:metal ion binding"/>
    <property type="evidence" value="ECO:0007669"/>
    <property type="project" value="UniProtKB-KW"/>
</dbReference>
<accession>A0A4R1PVC3</accession>
<evidence type="ECO:0000256" key="1">
    <source>
        <dbReference type="ARBA" id="ARBA00001966"/>
    </source>
</evidence>
<dbReference type="SUPFAM" id="SSF102114">
    <property type="entry name" value="Radical SAM enzymes"/>
    <property type="match status" value="1"/>
</dbReference>
<dbReference type="InterPro" id="IPR007197">
    <property type="entry name" value="rSAM"/>
</dbReference>
<keyword evidence="2" id="KW-0004">4Fe-4S</keyword>
<evidence type="ECO:0000256" key="4">
    <source>
        <dbReference type="ARBA" id="ARBA00022723"/>
    </source>
</evidence>
<dbReference type="SFLD" id="SFLDG01387">
    <property type="entry name" value="BtrN-like_SPASM_domain_contain"/>
    <property type="match status" value="1"/>
</dbReference>
<keyword evidence="4" id="KW-0479">Metal-binding</keyword>
<protein>
    <submittedName>
        <fullName evidence="8">Radical SAM protein with 4Fe4S-binding SPASM domain</fullName>
    </submittedName>
</protein>
<dbReference type="CDD" id="cd01335">
    <property type="entry name" value="Radical_SAM"/>
    <property type="match status" value="1"/>
</dbReference>
<dbReference type="GO" id="GO:0051536">
    <property type="term" value="F:iron-sulfur cluster binding"/>
    <property type="evidence" value="ECO:0007669"/>
    <property type="project" value="UniProtKB-KW"/>
</dbReference>
<dbReference type="InterPro" id="IPR023885">
    <property type="entry name" value="4Fe4S-binding_SPASM_dom"/>
</dbReference>
<dbReference type="RefSeq" id="WP_132081795.1">
    <property type="nucleotide sequence ID" value="NZ_SLUI01000009.1"/>
</dbReference>
<comment type="cofactor">
    <cofactor evidence="1">
        <name>[4Fe-4S] cluster</name>
        <dbReference type="ChEBI" id="CHEBI:49883"/>
    </cofactor>
</comment>
<evidence type="ECO:0000259" key="7">
    <source>
        <dbReference type="PROSITE" id="PS51918"/>
    </source>
</evidence>
<keyword evidence="5" id="KW-0408">Iron</keyword>
<dbReference type="PANTHER" id="PTHR11228">
    <property type="entry name" value="RADICAL SAM DOMAIN PROTEIN"/>
    <property type="match status" value="1"/>
</dbReference>
<dbReference type="InterPro" id="IPR013785">
    <property type="entry name" value="Aldolase_TIM"/>
</dbReference>
<keyword evidence="9" id="KW-1185">Reference proteome</keyword>
<dbReference type="SFLD" id="SFLDS00029">
    <property type="entry name" value="Radical_SAM"/>
    <property type="match status" value="1"/>
</dbReference>
<keyword evidence="3" id="KW-0949">S-adenosyl-L-methionine</keyword>
<dbReference type="Pfam" id="PF04055">
    <property type="entry name" value="Radical_SAM"/>
    <property type="match status" value="1"/>
</dbReference>
<evidence type="ECO:0000256" key="6">
    <source>
        <dbReference type="ARBA" id="ARBA00023014"/>
    </source>
</evidence>
<sequence>MSYKAHILSQKRVALQDVVPLPAPFTILIEVSRLCNFRCAFCPQSRSGDFPLFSVNRMDMETFEQIVEQMLAFPQKIKKVYMHGTGESTLNPQLSNMISLLKKSGAAEYIDLTSNGALLTESLGKSLVDAGLDHLHISVEGLSTEQYAQVTGTHFVKFDGFVDQIRKFSKVRKNCRLTIKIASTSLQMEGDKERFISTFSPWCDDIFVENIYPIWPDFALPDSQVTGREEIGQYGQAVAEKEVCPQIFSVLAIKCDGSVSPCSVDWRNEAALGNIQQETLCEIWNGEQLRKFRLQQLKLGRRILKPCKDCGLPKYSCVDNLDFYRKELIEKISTTGG</sequence>
<dbReference type="Proteomes" id="UP000295063">
    <property type="component" value="Unassembled WGS sequence"/>
</dbReference>
<comment type="caution">
    <text evidence="8">The sequence shown here is derived from an EMBL/GenBank/DDBJ whole genome shotgun (WGS) entry which is preliminary data.</text>
</comment>
<gene>
    <name evidence="8" type="ORF">EV210_10978</name>
</gene>
<name>A0A4R1PVC3_9FIRM</name>
<dbReference type="PROSITE" id="PS51918">
    <property type="entry name" value="RADICAL_SAM"/>
    <property type="match status" value="1"/>
</dbReference>
<dbReference type="SFLD" id="SFLDG01067">
    <property type="entry name" value="SPASM/twitch_domain_containing"/>
    <property type="match status" value="1"/>
</dbReference>
<dbReference type="InterPro" id="IPR034391">
    <property type="entry name" value="AdoMet-like_SPASM_containing"/>
</dbReference>
<feature type="domain" description="Radical SAM core" evidence="7">
    <location>
        <begin position="21"/>
        <end position="254"/>
    </location>
</feature>
<evidence type="ECO:0000256" key="3">
    <source>
        <dbReference type="ARBA" id="ARBA00022691"/>
    </source>
</evidence>
<dbReference type="OrthoDB" id="9782387at2"/>
<dbReference type="PANTHER" id="PTHR11228:SF34">
    <property type="entry name" value="TUNGSTEN-CONTAINING ALDEHYDE FERREDOXIN OXIDOREDUCTASE COFACTOR MODIFYING PROTEIN"/>
    <property type="match status" value="1"/>
</dbReference>